<sequence>MGKNRNWFLGGCVTWLLILVPALVTQEMTLMYTISGWIAMVGIVILGFVSIITIRDEHQHKKKMGGHYKETAKEGSGISVKLFLFLLPHMVSSSVLIYMIYL</sequence>
<name>A0A514LFT3_9BACI</name>
<organism evidence="2 3">
    <name type="scientific">Salicibibacter halophilus</name>
    <dbReference type="NCBI Taxonomy" id="2502791"/>
    <lineage>
        <taxon>Bacteria</taxon>
        <taxon>Bacillati</taxon>
        <taxon>Bacillota</taxon>
        <taxon>Bacilli</taxon>
        <taxon>Bacillales</taxon>
        <taxon>Bacillaceae</taxon>
        <taxon>Salicibibacter</taxon>
    </lineage>
</organism>
<dbReference type="Proteomes" id="UP000319756">
    <property type="component" value="Chromosome"/>
</dbReference>
<dbReference type="AlphaFoldDB" id="A0A514LFT3"/>
<dbReference type="RefSeq" id="WP_142088084.1">
    <property type="nucleotide sequence ID" value="NZ_CP035485.1"/>
</dbReference>
<evidence type="ECO:0000313" key="2">
    <source>
        <dbReference type="EMBL" id="QDI90732.1"/>
    </source>
</evidence>
<proteinExistence type="predicted"/>
<accession>A0A514LFT3</accession>
<protein>
    <submittedName>
        <fullName evidence="2">Uncharacterized protein</fullName>
    </submittedName>
</protein>
<dbReference type="OrthoDB" id="9852038at2"/>
<keyword evidence="1" id="KW-0472">Membrane</keyword>
<dbReference type="KEGG" id="sale:EPH95_05695"/>
<reference evidence="3" key="1">
    <citation type="submission" date="2019-01" db="EMBL/GenBank/DDBJ databases">
        <title>Genomic analysis of Salicibibacter sp. NKC3-5.</title>
        <authorList>
            <person name="Oh Y.J."/>
        </authorList>
    </citation>
    <scope>NUCLEOTIDE SEQUENCE [LARGE SCALE GENOMIC DNA]</scope>
    <source>
        <strain evidence="3">NKC3-5</strain>
    </source>
</reference>
<evidence type="ECO:0000313" key="3">
    <source>
        <dbReference type="Proteomes" id="UP000319756"/>
    </source>
</evidence>
<evidence type="ECO:0000256" key="1">
    <source>
        <dbReference type="SAM" id="Phobius"/>
    </source>
</evidence>
<keyword evidence="1" id="KW-0812">Transmembrane</keyword>
<gene>
    <name evidence="2" type="ORF">EPH95_05695</name>
</gene>
<keyword evidence="3" id="KW-1185">Reference proteome</keyword>
<keyword evidence="1" id="KW-1133">Transmembrane helix</keyword>
<feature type="transmembrane region" description="Helical" evidence="1">
    <location>
        <begin position="30"/>
        <end position="54"/>
    </location>
</feature>
<feature type="transmembrane region" description="Helical" evidence="1">
    <location>
        <begin position="7"/>
        <end position="24"/>
    </location>
</feature>
<feature type="transmembrane region" description="Helical" evidence="1">
    <location>
        <begin position="82"/>
        <end position="101"/>
    </location>
</feature>
<dbReference type="EMBL" id="CP035485">
    <property type="protein sequence ID" value="QDI90732.1"/>
    <property type="molecule type" value="Genomic_DNA"/>
</dbReference>